<proteinExistence type="predicted"/>
<feature type="domain" description="EH" evidence="11">
    <location>
        <begin position="433"/>
        <end position="519"/>
    </location>
</feature>
<evidence type="ECO:0000256" key="3">
    <source>
        <dbReference type="ARBA" id="ARBA00022475"/>
    </source>
</evidence>
<dbReference type="InterPro" id="IPR040990">
    <property type="entry name" value="DUF5600"/>
</dbReference>
<dbReference type="SUPFAM" id="SSF52540">
    <property type="entry name" value="P-loop containing nucleoside triphosphate hydrolases"/>
    <property type="match status" value="1"/>
</dbReference>
<dbReference type="EMBL" id="HBFQ01032046">
    <property type="protein sequence ID" value="CAD8848191.1"/>
    <property type="molecule type" value="Transcribed_RNA"/>
</dbReference>
<keyword evidence="3" id="KW-1003">Cell membrane</keyword>
<dbReference type="SUPFAM" id="SSF47473">
    <property type="entry name" value="EF-hand"/>
    <property type="match status" value="1"/>
</dbReference>
<dbReference type="PROSITE" id="PS00018">
    <property type="entry name" value="EF_HAND_1"/>
    <property type="match status" value="1"/>
</dbReference>
<dbReference type="CDD" id="cd00052">
    <property type="entry name" value="EH"/>
    <property type="match status" value="1"/>
</dbReference>
<dbReference type="InterPro" id="IPR030381">
    <property type="entry name" value="G_DYNAMIN_dom"/>
</dbReference>
<dbReference type="Gene3D" id="1.10.268.20">
    <property type="match status" value="1"/>
</dbReference>
<dbReference type="Gene3D" id="3.40.50.300">
    <property type="entry name" value="P-loop containing nucleotide triphosphate hydrolases"/>
    <property type="match status" value="1"/>
</dbReference>
<dbReference type="GO" id="GO:0010008">
    <property type="term" value="C:endosome membrane"/>
    <property type="evidence" value="ECO:0007669"/>
    <property type="project" value="UniProtKB-SubCell"/>
</dbReference>
<dbReference type="AlphaFoldDB" id="A0A7S1AAX7"/>
<dbReference type="PROSITE" id="PS50031">
    <property type="entry name" value="EH"/>
    <property type="match status" value="1"/>
</dbReference>
<accession>A0A7S1AAX7</accession>
<evidence type="ECO:0000256" key="2">
    <source>
        <dbReference type="ARBA" id="ARBA00004413"/>
    </source>
</evidence>
<dbReference type="Pfam" id="PF00350">
    <property type="entry name" value="Dynamin_N"/>
    <property type="match status" value="1"/>
</dbReference>
<dbReference type="GO" id="GO:0005525">
    <property type="term" value="F:GTP binding"/>
    <property type="evidence" value="ECO:0007669"/>
    <property type="project" value="InterPro"/>
</dbReference>
<keyword evidence="8" id="KW-0106">Calcium</keyword>
<sequence length="519" mass="59003">MMRWFEEDEGHNPNLDNLRSLQGKLQRVYKEKVLPLEREHLFHQFYSPELTDADFSSAPMVLLLGQYSTGKSTFIRHLLGRDYPNLRIGPEPTTDRFVAVLHGETDSTTPGNALVVDTSLPFTQLAHFGNNFLARLEAARLPSPVLEGLTLIDTPGVLAGEKQRLKRGYDFEGVVKWFADRADMILLLFDVSKLDISDEFRRVIGACRGNDTKIHTILNKADGVNTQQLLRVYGALMWSLGKVLDTPEVCRVFVGSFWDEKLQHEHLRSLFEKEETDLYSRLSQLPRTVTIRKVNDLIKRARLARVHAILLDYLNSQMPSWFGQAKEQERLIANLLIVYKDISESKGLPLGDFPDPKIMQDRLSRLDFTTFKPINPRLLSLLENVLSAEIPELLRSVSDAQDDMALAKLPQLNASPSPFSDSSTTNHWMVAPDVSMYREEFEELANGAERLGGQQVRPKMLKSNLPSSVLHRIWNMADCDDDGMVTLEEYSLAMHLIQMKLDGYDLPVKLPDDMIPKIS</sequence>
<evidence type="ECO:0000313" key="14">
    <source>
        <dbReference type="EMBL" id="CAD8848191.1"/>
    </source>
</evidence>
<dbReference type="PANTHER" id="PTHR11216">
    <property type="entry name" value="EH DOMAIN"/>
    <property type="match status" value="1"/>
</dbReference>
<evidence type="ECO:0000256" key="4">
    <source>
        <dbReference type="ARBA" id="ARBA00022553"/>
    </source>
</evidence>
<evidence type="ECO:0000256" key="9">
    <source>
        <dbReference type="ARBA" id="ARBA00022840"/>
    </source>
</evidence>
<dbReference type="InterPro" id="IPR000261">
    <property type="entry name" value="EH_dom"/>
</dbReference>
<dbReference type="SMART" id="SM00027">
    <property type="entry name" value="EH"/>
    <property type="match status" value="1"/>
</dbReference>
<protein>
    <submittedName>
        <fullName evidence="14">Uncharacterized protein</fullName>
    </submittedName>
</protein>
<gene>
    <name evidence="14" type="ORF">NSCI0253_LOCUS22541</name>
</gene>
<dbReference type="GO" id="GO:0016197">
    <property type="term" value="P:endosomal transport"/>
    <property type="evidence" value="ECO:0007669"/>
    <property type="project" value="TreeGrafter"/>
</dbReference>
<evidence type="ECO:0000256" key="6">
    <source>
        <dbReference type="ARBA" id="ARBA00022741"/>
    </source>
</evidence>
<dbReference type="InterPro" id="IPR002048">
    <property type="entry name" value="EF_hand_dom"/>
</dbReference>
<dbReference type="GO" id="GO:0005509">
    <property type="term" value="F:calcium ion binding"/>
    <property type="evidence" value="ECO:0007669"/>
    <property type="project" value="InterPro"/>
</dbReference>
<reference evidence="14" key="1">
    <citation type="submission" date="2021-01" db="EMBL/GenBank/DDBJ databases">
        <authorList>
            <person name="Corre E."/>
            <person name="Pelletier E."/>
            <person name="Niang G."/>
            <person name="Scheremetjew M."/>
            <person name="Finn R."/>
            <person name="Kale V."/>
            <person name="Holt S."/>
            <person name="Cochrane G."/>
            <person name="Meng A."/>
            <person name="Brown T."/>
            <person name="Cohen L."/>
        </authorList>
    </citation>
    <scope>NUCLEOTIDE SEQUENCE</scope>
</reference>
<dbReference type="Pfam" id="PF18150">
    <property type="entry name" value="DUF5600"/>
    <property type="match status" value="1"/>
</dbReference>
<evidence type="ECO:0000259" key="13">
    <source>
        <dbReference type="PROSITE" id="PS51718"/>
    </source>
</evidence>
<dbReference type="GO" id="GO:0006897">
    <property type="term" value="P:endocytosis"/>
    <property type="evidence" value="ECO:0007669"/>
    <property type="project" value="TreeGrafter"/>
</dbReference>
<dbReference type="CDD" id="cd09913">
    <property type="entry name" value="EHD"/>
    <property type="match status" value="1"/>
</dbReference>
<keyword evidence="4" id="KW-0597">Phosphoprotein</keyword>
<dbReference type="Gene3D" id="1.10.238.10">
    <property type="entry name" value="EF-hand"/>
    <property type="match status" value="1"/>
</dbReference>
<evidence type="ECO:0000259" key="12">
    <source>
        <dbReference type="PROSITE" id="PS50222"/>
    </source>
</evidence>
<name>A0A7S1AAX7_NOCSC</name>
<dbReference type="GO" id="GO:0005524">
    <property type="term" value="F:ATP binding"/>
    <property type="evidence" value="ECO:0007669"/>
    <property type="project" value="UniProtKB-KW"/>
</dbReference>
<comment type="subcellular location">
    <subcellularLocation>
        <location evidence="2">Cell membrane</location>
        <topology evidence="2">Peripheral membrane protein</topology>
        <orientation evidence="2">Cytoplasmic side</orientation>
    </subcellularLocation>
    <subcellularLocation>
        <location evidence="1">Endosome membrane</location>
        <topology evidence="1">Peripheral membrane protein</topology>
        <orientation evidence="1">Cytoplasmic side</orientation>
    </subcellularLocation>
</comment>
<dbReference type="PROSITE" id="PS50222">
    <property type="entry name" value="EF_HAND_2"/>
    <property type="match status" value="1"/>
</dbReference>
<evidence type="ECO:0000256" key="10">
    <source>
        <dbReference type="ARBA" id="ARBA00023136"/>
    </source>
</evidence>
<dbReference type="Pfam" id="PF16880">
    <property type="entry name" value="EHD_N"/>
    <property type="match status" value="1"/>
</dbReference>
<evidence type="ECO:0000256" key="5">
    <source>
        <dbReference type="ARBA" id="ARBA00022723"/>
    </source>
</evidence>
<keyword evidence="10" id="KW-0472">Membrane</keyword>
<organism evidence="14">
    <name type="scientific">Noctiluca scintillans</name>
    <name type="common">Sea sparkle</name>
    <name type="synonym">Red tide dinoflagellate</name>
    <dbReference type="NCBI Taxonomy" id="2966"/>
    <lineage>
        <taxon>Eukaryota</taxon>
        <taxon>Sar</taxon>
        <taxon>Alveolata</taxon>
        <taxon>Dinophyceae</taxon>
        <taxon>Noctilucales</taxon>
        <taxon>Noctilucaceae</taxon>
        <taxon>Noctiluca</taxon>
    </lineage>
</organism>
<dbReference type="InterPro" id="IPR027417">
    <property type="entry name" value="P-loop_NTPase"/>
</dbReference>
<evidence type="ECO:0000256" key="8">
    <source>
        <dbReference type="ARBA" id="ARBA00022837"/>
    </source>
</evidence>
<dbReference type="InterPro" id="IPR011992">
    <property type="entry name" value="EF-hand-dom_pair"/>
</dbReference>
<keyword evidence="9" id="KW-0067">ATP-binding</keyword>
<keyword evidence="5" id="KW-0479">Metal-binding</keyword>
<keyword evidence="6" id="KW-0547">Nucleotide-binding</keyword>
<feature type="domain" description="EF-hand" evidence="12">
    <location>
        <begin position="465"/>
        <end position="500"/>
    </location>
</feature>
<dbReference type="GO" id="GO:0005886">
    <property type="term" value="C:plasma membrane"/>
    <property type="evidence" value="ECO:0007669"/>
    <property type="project" value="UniProtKB-SubCell"/>
</dbReference>
<feature type="domain" description="Dynamin-type G" evidence="13">
    <location>
        <begin position="55"/>
        <end position="287"/>
    </location>
</feature>
<evidence type="ECO:0000259" key="11">
    <source>
        <dbReference type="PROSITE" id="PS50031"/>
    </source>
</evidence>
<evidence type="ECO:0000256" key="1">
    <source>
        <dbReference type="ARBA" id="ARBA00004125"/>
    </source>
</evidence>
<evidence type="ECO:0000256" key="7">
    <source>
        <dbReference type="ARBA" id="ARBA00022753"/>
    </source>
</evidence>
<keyword evidence="7" id="KW-0967">Endosome</keyword>
<dbReference type="Pfam" id="PF12763">
    <property type="entry name" value="EH"/>
    <property type="match status" value="1"/>
</dbReference>
<dbReference type="PROSITE" id="PS51718">
    <property type="entry name" value="G_DYNAMIN_2"/>
    <property type="match status" value="1"/>
</dbReference>
<dbReference type="PANTHER" id="PTHR11216:SF31">
    <property type="entry name" value="AT21416P"/>
    <property type="match status" value="1"/>
</dbReference>
<dbReference type="InterPro" id="IPR031692">
    <property type="entry name" value="EHD_N"/>
</dbReference>
<dbReference type="InterPro" id="IPR045063">
    <property type="entry name" value="Dynamin_N"/>
</dbReference>
<dbReference type="InterPro" id="IPR018247">
    <property type="entry name" value="EF_Hand_1_Ca_BS"/>
</dbReference>